<reference evidence="1 2" key="1">
    <citation type="journal article" date="2012" name="J. Bacteriol.">
        <title>Draft Genome Sequence Determination for Cystic Fibrosis and Chronic Granulomatous Disease Burkholderia multivorans Isolates.</title>
        <authorList>
            <person name="Varga J.J."/>
            <person name="Losada L."/>
            <person name="Zelazny A.M."/>
            <person name="Brinkac L."/>
            <person name="Harkins D."/>
            <person name="Radune D."/>
            <person name="Hostetler J."/>
            <person name="Sampaio E.P."/>
            <person name="Ronning C.M."/>
            <person name="Nierman W.C."/>
            <person name="Greenberg D.E."/>
            <person name="Holland S.M."/>
            <person name="Goldberg J.B."/>
        </authorList>
    </citation>
    <scope>NUCLEOTIDE SEQUENCE [LARGE SCALE GENOMIC DNA]</scope>
    <source>
        <strain evidence="1 2">CGD2</strain>
    </source>
</reference>
<evidence type="ECO:0000313" key="1">
    <source>
        <dbReference type="EMBL" id="EEE08993.1"/>
    </source>
</evidence>
<protein>
    <submittedName>
        <fullName evidence="1">Uncharacterized protein</fullName>
    </submittedName>
</protein>
<evidence type="ECO:0000313" key="2">
    <source>
        <dbReference type="Proteomes" id="UP000004535"/>
    </source>
</evidence>
<comment type="caution">
    <text evidence="1">The sequence shown here is derived from an EMBL/GenBank/DDBJ whole genome shotgun (WGS) entry which is preliminary data.</text>
</comment>
<dbReference type="Proteomes" id="UP000004535">
    <property type="component" value="Unassembled WGS sequence"/>
</dbReference>
<accession>B9BHA3</accession>
<gene>
    <name evidence="1" type="ORF">BURMUCGD2_4365</name>
</gene>
<name>B9BHA3_9BURK</name>
<proteinExistence type="predicted"/>
<organism evidence="1 2">
    <name type="scientific">Burkholderia multivorans CGD2</name>
    <dbReference type="NCBI Taxonomy" id="513052"/>
    <lineage>
        <taxon>Bacteria</taxon>
        <taxon>Pseudomonadati</taxon>
        <taxon>Pseudomonadota</taxon>
        <taxon>Betaproteobacteria</taxon>
        <taxon>Burkholderiales</taxon>
        <taxon>Burkholderiaceae</taxon>
        <taxon>Burkholderia</taxon>
        <taxon>Burkholderia cepacia complex</taxon>
    </lineage>
</organism>
<dbReference type="EMBL" id="ACFC01000001">
    <property type="protein sequence ID" value="EEE08993.1"/>
    <property type="molecule type" value="Genomic_DNA"/>
</dbReference>
<dbReference type="AlphaFoldDB" id="B9BHA3"/>
<sequence>MTAPARASRIAQVPRPGPAHRFADLRYPAAFLPAYFFDIG</sequence>